<name>A0A9W6FW17_9BACT</name>
<comment type="caution">
    <text evidence="3">The sequence shown here is derived from an EMBL/GenBank/DDBJ whole genome shotgun (WGS) entry which is preliminary data.</text>
</comment>
<dbReference type="Pfam" id="PF04892">
    <property type="entry name" value="VanZ"/>
    <property type="match status" value="1"/>
</dbReference>
<organism evidence="3 4">
    <name type="scientific">Desulforhabdus amnigena</name>
    <dbReference type="NCBI Taxonomy" id="40218"/>
    <lineage>
        <taxon>Bacteria</taxon>
        <taxon>Pseudomonadati</taxon>
        <taxon>Thermodesulfobacteriota</taxon>
        <taxon>Syntrophobacteria</taxon>
        <taxon>Syntrophobacterales</taxon>
        <taxon>Syntrophobacteraceae</taxon>
        <taxon>Desulforhabdus</taxon>
    </lineage>
</organism>
<sequence length="201" mass="22959">MPLSDFFRKIESLTTVSAWTWIALIYAGQAVGSLFVAKLYRIDLKELAFSISLLFMGAFIAWIFRAHERRNRLNPWHWWVPGILYAAFIFSLSQRSFSNVSLSFNASLFHPLEYFTLGIFLCWGWYPILKKRGRLNFASRVLAAGILWGVSDEIHQAFVPGRTPSFVDLSLDLLGLSMGIVIFLTTAYIQKKIKQEAVALN</sequence>
<dbReference type="AlphaFoldDB" id="A0A9W6FW17"/>
<protein>
    <recommendedName>
        <fullName evidence="2">VanZ-like domain-containing protein</fullName>
    </recommendedName>
</protein>
<feature type="transmembrane region" description="Helical" evidence="1">
    <location>
        <begin position="76"/>
        <end position="92"/>
    </location>
</feature>
<evidence type="ECO:0000313" key="3">
    <source>
        <dbReference type="EMBL" id="GLI35935.1"/>
    </source>
</evidence>
<dbReference type="RefSeq" id="WP_281796049.1">
    <property type="nucleotide sequence ID" value="NZ_BSDR01000001.1"/>
</dbReference>
<accession>A0A9W6FW17</accession>
<evidence type="ECO:0000313" key="4">
    <source>
        <dbReference type="Proteomes" id="UP001144372"/>
    </source>
</evidence>
<dbReference type="Proteomes" id="UP001144372">
    <property type="component" value="Unassembled WGS sequence"/>
</dbReference>
<feature type="domain" description="VanZ-like" evidence="2">
    <location>
        <begin position="73"/>
        <end position="184"/>
    </location>
</feature>
<keyword evidence="4" id="KW-1185">Reference proteome</keyword>
<feature type="transmembrane region" description="Helical" evidence="1">
    <location>
        <begin position="171"/>
        <end position="189"/>
    </location>
</feature>
<feature type="transmembrane region" description="Helical" evidence="1">
    <location>
        <begin position="12"/>
        <end position="35"/>
    </location>
</feature>
<feature type="transmembrane region" description="Helical" evidence="1">
    <location>
        <begin position="47"/>
        <end position="64"/>
    </location>
</feature>
<evidence type="ECO:0000259" key="2">
    <source>
        <dbReference type="Pfam" id="PF04892"/>
    </source>
</evidence>
<gene>
    <name evidence="3" type="ORF">DAMNIGENAA_33680</name>
</gene>
<dbReference type="EMBL" id="BSDR01000001">
    <property type="protein sequence ID" value="GLI35935.1"/>
    <property type="molecule type" value="Genomic_DNA"/>
</dbReference>
<proteinExistence type="predicted"/>
<dbReference type="InterPro" id="IPR006976">
    <property type="entry name" value="VanZ-like"/>
</dbReference>
<keyword evidence="1" id="KW-1133">Transmembrane helix</keyword>
<keyword evidence="1" id="KW-0472">Membrane</keyword>
<dbReference type="NCBIfam" id="NF037970">
    <property type="entry name" value="vanZ_1"/>
    <property type="match status" value="1"/>
</dbReference>
<feature type="transmembrane region" description="Helical" evidence="1">
    <location>
        <begin position="112"/>
        <end position="129"/>
    </location>
</feature>
<reference evidence="3" key="1">
    <citation type="submission" date="2022-12" db="EMBL/GenBank/DDBJ databases">
        <title>Reference genome sequencing for broad-spectrum identification of bacterial and archaeal isolates by mass spectrometry.</title>
        <authorList>
            <person name="Sekiguchi Y."/>
            <person name="Tourlousse D.M."/>
        </authorList>
    </citation>
    <scope>NUCLEOTIDE SEQUENCE</scope>
    <source>
        <strain evidence="3">ASRB1</strain>
    </source>
</reference>
<keyword evidence="1" id="KW-0812">Transmembrane</keyword>
<evidence type="ECO:0000256" key="1">
    <source>
        <dbReference type="SAM" id="Phobius"/>
    </source>
</evidence>